<dbReference type="GO" id="GO:0005524">
    <property type="term" value="F:ATP binding"/>
    <property type="evidence" value="ECO:0007669"/>
    <property type="project" value="InterPro"/>
</dbReference>
<dbReference type="GeneID" id="28899143"/>
<reference evidence="2 3" key="1">
    <citation type="journal article" date="2016" name="Fungal Biol.">
        <title>The genome of Xylona heveae provides a window into fungal endophytism.</title>
        <authorList>
            <person name="Gazis R."/>
            <person name="Kuo A."/>
            <person name="Riley R."/>
            <person name="LaButti K."/>
            <person name="Lipzen A."/>
            <person name="Lin J."/>
            <person name="Amirebrahimi M."/>
            <person name="Hesse C.N."/>
            <person name="Spatafora J.W."/>
            <person name="Henrissat B."/>
            <person name="Hainaut M."/>
            <person name="Grigoriev I.V."/>
            <person name="Hibbett D.S."/>
        </authorList>
    </citation>
    <scope>NUCLEOTIDE SEQUENCE [LARGE SCALE GENOMIC DNA]</scope>
    <source>
        <strain evidence="2 3">TC161</strain>
    </source>
</reference>
<dbReference type="PROSITE" id="PS50011">
    <property type="entry name" value="PROTEIN_KINASE_DOM"/>
    <property type="match status" value="1"/>
</dbReference>
<evidence type="ECO:0000313" key="3">
    <source>
        <dbReference type="Proteomes" id="UP000076632"/>
    </source>
</evidence>
<dbReference type="AlphaFoldDB" id="A0A165JEY0"/>
<dbReference type="OMA" id="AVMYEVI"/>
<dbReference type="InterPro" id="IPR000719">
    <property type="entry name" value="Prot_kinase_dom"/>
</dbReference>
<dbReference type="STRING" id="1328760.A0A165JEY0"/>
<name>A0A165JEY0_XYLHT</name>
<dbReference type="Pfam" id="PF07714">
    <property type="entry name" value="PK_Tyr_Ser-Thr"/>
    <property type="match status" value="1"/>
</dbReference>
<dbReference type="GO" id="GO:0004672">
    <property type="term" value="F:protein kinase activity"/>
    <property type="evidence" value="ECO:0007669"/>
    <property type="project" value="InterPro"/>
</dbReference>
<dbReference type="InterPro" id="IPR001245">
    <property type="entry name" value="Ser-Thr/Tyr_kinase_cat_dom"/>
</dbReference>
<evidence type="ECO:0000313" key="2">
    <source>
        <dbReference type="EMBL" id="KZF26148.1"/>
    </source>
</evidence>
<dbReference type="InterPro" id="IPR011009">
    <property type="entry name" value="Kinase-like_dom_sf"/>
</dbReference>
<keyword evidence="3" id="KW-1185">Reference proteome</keyword>
<dbReference type="PANTHER" id="PTHR24361">
    <property type="entry name" value="MITOGEN-ACTIVATED KINASE KINASE KINASE"/>
    <property type="match status" value="1"/>
</dbReference>
<keyword evidence="2" id="KW-0418">Kinase</keyword>
<feature type="domain" description="Protein kinase" evidence="1">
    <location>
        <begin position="9"/>
        <end position="293"/>
    </location>
</feature>
<dbReference type="Gene3D" id="1.10.510.10">
    <property type="entry name" value="Transferase(Phosphotransferase) domain 1"/>
    <property type="match status" value="1"/>
</dbReference>
<dbReference type="PANTHER" id="PTHR24361:SF678">
    <property type="entry name" value="SPORULATION-SPECIFIC PROTEIN 1"/>
    <property type="match status" value="1"/>
</dbReference>
<dbReference type="OrthoDB" id="1668230at2759"/>
<dbReference type="EMBL" id="KV407454">
    <property type="protein sequence ID" value="KZF26148.1"/>
    <property type="molecule type" value="Genomic_DNA"/>
</dbReference>
<sequence>MFIHQDGTPIRDPIIGMGGSGVVIRQENIAVKLPLICTEDESTRNGWAVEIIEREKDVYRRLGECDGVVSCLDLSGPGIQMELMELGNLREYLQQHRPSKLLQLSWFKKMAHTLALIHGRRVIVADISSRNLLLATDLSIKFSDFTESSILPLDTDMSQADDSGYSIHTDIGQFGTVMYEVITGTKCQFNLHEDAESRRAQWPSRERLPATKSLWLGDIIDRCWSEKSFKDTWELSTILAAIDLDQTSPDKATKVVNPDHTIFRKAVHSFKQYWRCIMSVATAALIWLRKSFW</sequence>
<proteinExistence type="predicted"/>
<dbReference type="RefSeq" id="XP_018191703.1">
    <property type="nucleotide sequence ID" value="XM_018334006.1"/>
</dbReference>
<keyword evidence="2" id="KW-0808">Transferase</keyword>
<gene>
    <name evidence="2" type="ORF">L228DRAFT_257633</name>
</gene>
<dbReference type="SUPFAM" id="SSF56112">
    <property type="entry name" value="Protein kinase-like (PK-like)"/>
    <property type="match status" value="1"/>
</dbReference>
<evidence type="ECO:0000259" key="1">
    <source>
        <dbReference type="PROSITE" id="PS50011"/>
    </source>
</evidence>
<protein>
    <submittedName>
        <fullName evidence="2">Kinase-like protein</fullName>
    </submittedName>
</protein>
<organism evidence="2 3">
    <name type="scientific">Xylona heveae (strain CBS 132557 / TC161)</name>
    <dbReference type="NCBI Taxonomy" id="1328760"/>
    <lineage>
        <taxon>Eukaryota</taxon>
        <taxon>Fungi</taxon>
        <taxon>Dikarya</taxon>
        <taxon>Ascomycota</taxon>
        <taxon>Pezizomycotina</taxon>
        <taxon>Xylonomycetes</taxon>
        <taxon>Xylonales</taxon>
        <taxon>Xylonaceae</taxon>
        <taxon>Xylona</taxon>
    </lineage>
</organism>
<accession>A0A165JEY0</accession>
<dbReference type="InParanoid" id="A0A165JEY0"/>
<dbReference type="InterPro" id="IPR053235">
    <property type="entry name" value="Ser_Thr_kinase"/>
</dbReference>
<dbReference type="GO" id="GO:0005737">
    <property type="term" value="C:cytoplasm"/>
    <property type="evidence" value="ECO:0007669"/>
    <property type="project" value="TreeGrafter"/>
</dbReference>
<dbReference type="Proteomes" id="UP000076632">
    <property type="component" value="Unassembled WGS sequence"/>
</dbReference>